<dbReference type="InterPro" id="IPR006553">
    <property type="entry name" value="Leu-rich_rpt_Cys-con_subtyp"/>
</dbReference>
<feature type="compositionally biased region" description="Polar residues" evidence="7">
    <location>
        <begin position="153"/>
        <end position="162"/>
    </location>
</feature>
<comment type="caution">
    <text evidence="10">The sequence shown here is derived from an EMBL/GenBank/DDBJ whole genome shotgun (WGS) entry which is preliminary data.</text>
</comment>
<dbReference type="PANTHER" id="PTHR16134:SF36">
    <property type="entry name" value="TRANSPORT INHIBITOR RESPONSE 1-LIKE PROTEIN"/>
    <property type="match status" value="1"/>
</dbReference>
<evidence type="ECO:0000256" key="4">
    <source>
        <dbReference type="ARBA" id="ARBA00023242"/>
    </source>
</evidence>
<dbReference type="FunFam" id="3.80.10.10:FF:000029">
    <property type="entry name" value="Transport inhibitor response 1"/>
    <property type="match status" value="1"/>
</dbReference>
<dbReference type="PANTHER" id="PTHR16134">
    <property type="entry name" value="F-BOX/TPR REPEAT PROTEIN POF3"/>
    <property type="match status" value="1"/>
</dbReference>
<gene>
    <name evidence="10" type="ORF">GUJ93_ZPchr0002g24898</name>
</gene>
<dbReference type="GO" id="GO:0005634">
    <property type="term" value="C:nucleus"/>
    <property type="evidence" value="ECO:0007669"/>
    <property type="project" value="UniProtKB-SubCell"/>
</dbReference>
<dbReference type="Pfam" id="PF18511">
    <property type="entry name" value="F-box_5"/>
    <property type="match status" value="1"/>
</dbReference>
<accession>A0A8J5SQ19</accession>
<evidence type="ECO:0000256" key="7">
    <source>
        <dbReference type="SAM" id="MobiDB-lite"/>
    </source>
</evidence>
<evidence type="ECO:0000256" key="1">
    <source>
        <dbReference type="ARBA" id="ARBA00004123"/>
    </source>
</evidence>
<feature type="domain" description="Transport inhibitor response 1" evidence="9">
    <location>
        <begin position="253"/>
        <end position="297"/>
    </location>
</feature>
<dbReference type="FunFam" id="1.20.1280.50:FF:000028">
    <property type="entry name" value="Transport inhibitor response 1-like protein"/>
    <property type="match status" value="1"/>
</dbReference>
<evidence type="ECO:0008006" key="12">
    <source>
        <dbReference type="Google" id="ProtNLM"/>
    </source>
</evidence>
<dbReference type="GO" id="GO:0019005">
    <property type="term" value="C:SCF ubiquitin ligase complex"/>
    <property type="evidence" value="ECO:0007669"/>
    <property type="project" value="TreeGrafter"/>
</dbReference>
<dbReference type="InterPro" id="IPR041567">
    <property type="entry name" value="COI1_F-box"/>
</dbReference>
<organism evidence="10 11">
    <name type="scientific">Zizania palustris</name>
    <name type="common">Northern wild rice</name>
    <dbReference type="NCBI Taxonomy" id="103762"/>
    <lineage>
        <taxon>Eukaryota</taxon>
        <taxon>Viridiplantae</taxon>
        <taxon>Streptophyta</taxon>
        <taxon>Embryophyta</taxon>
        <taxon>Tracheophyta</taxon>
        <taxon>Spermatophyta</taxon>
        <taxon>Magnoliopsida</taxon>
        <taxon>Liliopsida</taxon>
        <taxon>Poales</taxon>
        <taxon>Poaceae</taxon>
        <taxon>BOP clade</taxon>
        <taxon>Oryzoideae</taxon>
        <taxon>Oryzeae</taxon>
        <taxon>Zizaniinae</taxon>
        <taxon>Zizania</taxon>
    </lineage>
</organism>
<protein>
    <recommendedName>
        <fullName evidence="12">F-box domain-containing protein</fullName>
    </recommendedName>
</protein>
<evidence type="ECO:0000256" key="6">
    <source>
        <dbReference type="ARBA" id="ARBA00064183"/>
    </source>
</evidence>
<comment type="subcellular location">
    <subcellularLocation>
        <location evidence="1">Nucleus</location>
    </subcellularLocation>
</comment>
<evidence type="ECO:0000256" key="2">
    <source>
        <dbReference type="ARBA" id="ARBA00004906"/>
    </source>
</evidence>
<dbReference type="InterPro" id="IPR041101">
    <property type="entry name" value="Transp_inhibit"/>
</dbReference>
<reference evidence="10" key="2">
    <citation type="submission" date="2021-02" db="EMBL/GenBank/DDBJ databases">
        <authorList>
            <person name="Kimball J.A."/>
            <person name="Haas M.W."/>
            <person name="Macchietto M."/>
            <person name="Kono T."/>
            <person name="Duquette J."/>
            <person name="Shao M."/>
        </authorList>
    </citation>
    <scope>NUCLEOTIDE SEQUENCE</scope>
    <source>
        <tissue evidence="10">Fresh leaf tissue</tissue>
    </source>
</reference>
<evidence type="ECO:0000259" key="8">
    <source>
        <dbReference type="Pfam" id="PF18511"/>
    </source>
</evidence>
<dbReference type="OrthoDB" id="550575at2759"/>
<evidence type="ECO:0000256" key="3">
    <source>
        <dbReference type="ARBA" id="ARBA00022786"/>
    </source>
</evidence>
<feature type="domain" description="COI1 F-box" evidence="8">
    <location>
        <begin position="192"/>
        <end position="231"/>
    </location>
</feature>
<evidence type="ECO:0000256" key="5">
    <source>
        <dbReference type="ARBA" id="ARBA00023294"/>
    </source>
</evidence>
<reference evidence="10" key="1">
    <citation type="journal article" date="2021" name="bioRxiv">
        <title>Whole Genome Assembly and Annotation of Northern Wild Rice, Zizania palustris L., Supports a Whole Genome Duplication in the Zizania Genus.</title>
        <authorList>
            <person name="Haas M."/>
            <person name="Kono T."/>
            <person name="Macchietto M."/>
            <person name="Millas R."/>
            <person name="McGilp L."/>
            <person name="Shao M."/>
            <person name="Duquette J."/>
            <person name="Hirsch C.N."/>
            <person name="Kimball J."/>
        </authorList>
    </citation>
    <scope>NUCLEOTIDE SEQUENCE</scope>
    <source>
        <tissue evidence="10">Fresh leaf tissue</tissue>
    </source>
</reference>
<sequence length="763" mass="83949">MVDNSEIAGDADEDGAVEETKNLLEFDTKLSMASTPRERLGSPKENQCCEYCRIGKATPTALHVVCERDVTDTELSTSDTIQLYKKYGWFWRKIYLCRAMFSTEESASVSILSLQCHMSTPPSSPIPQSITLVSSASTSPCSASGMRDAAEGSDSSPSQMSEDGSGGSGGGSSMPDLTGGNGRGGGRWAPPDQVLENVLESVLEFLTAARDRNAASMVCRSWYRVEAQTRRELFIGNCYAVSPRRAVERFGGVRAVVLKGKPRFADFSLVPYGWGAYVSPWVAALGPAYPRLERICLKRMTVSNDDLVLIAKSFPLFKELSLVCCEGFSTHGLAAIAERCRYLRVLDLIEDYIDEEDEPVDWISKFPESNTSLESLVFDCVSVPFNFEALEALVARSPVLRRLRVNHHVSVEQIRCLMSRAPQLTHLGTGAFRSETGPGGASSVSELATSFAASKSLICLSGFRDVNPEYLPAIHPICANLTSLNFSFASLTTEELIPVIHNCARLRTFWVLDTVGDEGLCAVAETCSDLRELRVFPLDPTEDSEGSVSDVGLQAISEGCRKLESILYFCQRMTNAAVIAMSKNCPDLVTFRLCIMGRHRPDWVTGEAMDDGFGAIVMNCKKLTRLSVSGLLTDKAFAYIGKYGKLIKTLSVAFAGNSDMSLQFVFEGCTRLQKLEVRDSPFSDKGLLSGLSYFYNMRFLWMNSCKLTMRGCRDVAQQMPDLVVEVMKDHPDDEGEMETADKLYLYRSLAGPRNDAPPFVNIL</sequence>
<comment type="subunit">
    <text evidence="6">Part of a SCF (SKP1-cullin-F-box) protein ligase complex. May interact with auxin and auxin-responsive proteins.</text>
</comment>
<dbReference type="CDD" id="cd22159">
    <property type="entry name" value="F-box_AtTIR1-like"/>
    <property type="match status" value="1"/>
</dbReference>
<keyword evidence="11" id="KW-1185">Reference proteome</keyword>
<evidence type="ECO:0000259" key="9">
    <source>
        <dbReference type="Pfam" id="PF18791"/>
    </source>
</evidence>
<keyword evidence="3" id="KW-0833">Ubl conjugation pathway</keyword>
<dbReference type="SMART" id="SM00367">
    <property type="entry name" value="LRR_CC"/>
    <property type="match status" value="6"/>
</dbReference>
<evidence type="ECO:0000313" key="11">
    <source>
        <dbReference type="Proteomes" id="UP000729402"/>
    </source>
</evidence>
<dbReference type="Pfam" id="PF18791">
    <property type="entry name" value="Transp_inhibit"/>
    <property type="match status" value="1"/>
</dbReference>
<dbReference type="AlphaFoldDB" id="A0A8J5SQ19"/>
<dbReference type="Proteomes" id="UP000729402">
    <property type="component" value="Unassembled WGS sequence"/>
</dbReference>
<name>A0A8J5SQ19_ZIZPA</name>
<keyword evidence="4" id="KW-0539">Nucleus</keyword>
<dbReference type="GO" id="GO:0009734">
    <property type="term" value="P:auxin-activated signaling pathway"/>
    <property type="evidence" value="ECO:0007669"/>
    <property type="project" value="UniProtKB-KW"/>
</dbReference>
<keyword evidence="5" id="KW-0927">Auxin signaling pathway</keyword>
<comment type="pathway">
    <text evidence="2">Protein modification; protein ubiquitination.</text>
</comment>
<feature type="region of interest" description="Disordered" evidence="7">
    <location>
        <begin position="137"/>
        <end position="190"/>
    </location>
</feature>
<dbReference type="GO" id="GO:0031146">
    <property type="term" value="P:SCF-dependent proteasomal ubiquitin-dependent protein catabolic process"/>
    <property type="evidence" value="ECO:0007669"/>
    <property type="project" value="TreeGrafter"/>
</dbReference>
<dbReference type="EMBL" id="JAAALK010000287">
    <property type="protein sequence ID" value="KAG8059364.1"/>
    <property type="molecule type" value="Genomic_DNA"/>
</dbReference>
<evidence type="ECO:0000313" key="10">
    <source>
        <dbReference type="EMBL" id="KAG8059364.1"/>
    </source>
</evidence>
<proteinExistence type="predicted"/>